<accession>A0A9P4UMS4</accession>
<evidence type="ECO:0000256" key="2">
    <source>
        <dbReference type="ARBA" id="ARBA00006865"/>
    </source>
</evidence>
<evidence type="ECO:0000256" key="6">
    <source>
        <dbReference type="SAM" id="MobiDB-lite"/>
    </source>
</evidence>
<dbReference type="EMBL" id="MU003805">
    <property type="protein sequence ID" value="KAF2719924.1"/>
    <property type="molecule type" value="Genomic_DNA"/>
</dbReference>
<dbReference type="EC" id="3.2.1.6" evidence="3"/>
<feature type="domain" description="GH16" evidence="8">
    <location>
        <begin position="16"/>
        <end position="279"/>
    </location>
</feature>
<evidence type="ECO:0000256" key="1">
    <source>
        <dbReference type="ARBA" id="ARBA00000124"/>
    </source>
</evidence>
<dbReference type="OrthoDB" id="192832at2759"/>
<evidence type="ECO:0000256" key="7">
    <source>
        <dbReference type="SAM" id="SignalP"/>
    </source>
</evidence>
<organism evidence="9 10">
    <name type="scientific">Polychaeton citri CBS 116435</name>
    <dbReference type="NCBI Taxonomy" id="1314669"/>
    <lineage>
        <taxon>Eukaryota</taxon>
        <taxon>Fungi</taxon>
        <taxon>Dikarya</taxon>
        <taxon>Ascomycota</taxon>
        <taxon>Pezizomycotina</taxon>
        <taxon>Dothideomycetes</taxon>
        <taxon>Dothideomycetidae</taxon>
        <taxon>Capnodiales</taxon>
        <taxon>Capnodiaceae</taxon>
        <taxon>Polychaeton</taxon>
    </lineage>
</organism>
<feature type="chain" id="PRO_5040226516" description="endo-1,3(4)-beta-glucanase" evidence="7">
    <location>
        <begin position="20"/>
        <end position="361"/>
    </location>
</feature>
<dbReference type="AlphaFoldDB" id="A0A9P4UMS4"/>
<keyword evidence="4 9" id="KW-0378">Hydrolase</keyword>
<dbReference type="PANTHER" id="PTHR10963">
    <property type="entry name" value="GLYCOSYL HYDROLASE-RELATED"/>
    <property type="match status" value="1"/>
</dbReference>
<dbReference type="Proteomes" id="UP000799441">
    <property type="component" value="Unassembled WGS sequence"/>
</dbReference>
<name>A0A9P4UMS4_9PEZI</name>
<feature type="signal peptide" evidence="7">
    <location>
        <begin position="1"/>
        <end position="19"/>
    </location>
</feature>
<dbReference type="GO" id="GO:0009251">
    <property type="term" value="P:glucan catabolic process"/>
    <property type="evidence" value="ECO:0007669"/>
    <property type="project" value="TreeGrafter"/>
</dbReference>
<dbReference type="PROSITE" id="PS51762">
    <property type="entry name" value="GH16_2"/>
    <property type="match status" value="1"/>
</dbReference>
<feature type="compositionally biased region" description="Low complexity" evidence="6">
    <location>
        <begin position="323"/>
        <end position="336"/>
    </location>
</feature>
<keyword evidence="7" id="KW-0732">Signal</keyword>
<dbReference type="PANTHER" id="PTHR10963:SF24">
    <property type="entry name" value="GLYCOSIDASE C21B10.07-RELATED"/>
    <property type="match status" value="1"/>
</dbReference>
<reference evidence="9" key="1">
    <citation type="journal article" date="2020" name="Stud. Mycol.">
        <title>101 Dothideomycetes genomes: a test case for predicting lifestyles and emergence of pathogens.</title>
        <authorList>
            <person name="Haridas S."/>
            <person name="Albert R."/>
            <person name="Binder M."/>
            <person name="Bloem J."/>
            <person name="Labutti K."/>
            <person name="Salamov A."/>
            <person name="Andreopoulos B."/>
            <person name="Baker S."/>
            <person name="Barry K."/>
            <person name="Bills G."/>
            <person name="Bluhm B."/>
            <person name="Cannon C."/>
            <person name="Castanera R."/>
            <person name="Culley D."/>
            <person name="Daum C."/>
            <person name="Ezra D."/>
            <person name="Gonzalez J."/>
            <person name="Henrissat B."/>
            <person name="Kuo A."/>
            <person name="Liang C."/>
            <person name="Lipzen A."/>
            <person name="Lutzoni F."/>
            <person name="Magnuson J."/>
            <person name="Mondo S."/>
            <person name="Nolan M."/>
            <person name="Ohm R."/>
            <person name="Pangilinan J."/>
            <person name="Park H.-J."/>
            <person name="Ramirez L."/>
            <person name="Alfaro M."/>
            <person name="Sun H."/>
            <person name="Tritt A."/>
            <person name="Yoshinaga Y."/>
            <person name="Zwiers L.-H."/>
            <person name="Turgeon B."/>
            <person name="Goodwin S."/>
            <person name="Spatafora J."/>
            <person name="Crous P."/>
            <person name="Grigoriev I."/>
        </authorList>
    </citation>
    <scope>NUCLEOTIDE SEQUENCE</scope>
    <source>
        <strain evidence="9">CBS 116435</strain>
    </source>
</reference>
<evidence type="ECO:0000313" key="9">
    <source>
        <dbReference type="EMBL" id="KAF2719924.1"/>
    </source>
</evidence>
<evidence type="ECO:0000313" key="10">
    <source>
        <dbReference type="Proteomes" id="UP000799441"/>
    </source>
</evidence>
<evidence type="ECO:0000256" key="4">
    <source>
        <dbReference type="ARBA" id="ARBA00022801"/>
    </source>
</evidence>
<dbReference type="InterPro" id="IPR000757">
    <property type="entry name" value="Beta-glucanase-like"/>
</dbReference>
<dbReference type="Pfam" id="PF26113">
    <property type="entry name" value="GH16_XgeA"/>
    <property type="match status" value="1"/>
</dbReference>
<dbReference type="SUPFAM" id="SSF49899">
    <property type="entry name" value="Concanavalin A-like lectins/glucanases"/>
    <property type="match status" value="1"/>
</dbReference>
<keyword evidence="10" id="KW-1185">Reference proteome</keyword>
<evidence type="ECO:0000256" key="5">
    <source>
        <dbReference type="ARBA" id="ARBA00023295"/>
    </source>
</evidence>
<dbReference type="CDD" id="cd02181">
    <property type="entry name" value="GH16_fungal_Lam16A_glucanase"/>
    <property type="match status" value="1"/>
</dbReference>
<gene>
    <name evidence="9" type="ORF">K431DRAFT_227555</name>
</gene>
<comment type="caution">
    <text evidence="9">The sequence shown here is derived from an EMBL/GenBank/DDBJ whole genome shotgun (WGS) entry which is preliminary data.</text>
</comment>
<protein>
    <recommendedName>
        <fullName evidence="3">endo-1,3(4)-beta-glucanase</fullName>
        <ecNumber evidence="3">3.2.1.6</ecNumber>
    </recommendedName>
</protein>
<evidence type="ECO:0000256" key="3">
    <source>
        <dbReference type="ARBA" id="ARBA00012599"/>
    </source>
</evidence>
<comment type="similarity">
    <text evidence="2">Belongs to the glycosyl hydrolase 16 family.</text>
</comment>
<dbReference type="Gene3D" id="2.60.120.200">
    <property type="match status" value="1"/>
</dbReference>
<dbReference type="GO" id="GO:0052861">
    <property type="term" value="F:endo-1,3(4)-beta-glucanase activity"/>
    <property type="evidence" value="ECO:0007669"/>
    <property type="project" value="UniProtKB-EC"/>
</dbReference>
<dbReference type="InterPro" id="IPR050546">
    <property type="entry name" value="Glycosyl_Hydrlase_16"/>
</dbReference>
<dbReference type="FunFam" id="2.60.120.200:FF:000114">
    <property type="entry name" value="Probable endo-1,3(4)-beta-glucanase NFIA_089530"/>
    <property type="match status" value="1"/>
</dbReference>
<dbReference type="InterPro" id="IPR013320">
    <property type="entry name" value="ConA-like_dom_sf"/>
</dbReference>
<comment type="catalytic activity">
    <reaction evidence="1">
        <text>Endohydrolysis of (1-&gt;3)- or (1-&gt;4)-linkages in beta-D-glucans when the glucose residue whose reducing group is involved in the linkage to be hydrolyzed is itself substituted at C-3.</text>
        <dbReference type="EC" id="3.2.1.6"/>
    </reaction>
</comment>
<proteinExistence type="inferred from homology"/>
<sequence>MPFSTLVAGLALMSTTGWAQYTLEDDYLANGFFDQFSFFTSGDPTHGFVQYVDQGTANSNGLISSSGSQAVMRVDSTNTAPNGRTSVRLTSNKAYDSGLVIADIAHMPGGICGVWPAFWMVGPNWPSNGEIDIIEGVNDQSTNDMTLHTSDGCSIGSGGMSGYVVTSNCYINAPGQSSNQGCQIGTGDTSTYGSGFNANGGGVYATEFTSSGVKIFFFPRGSIPGDISSGSPNPSSWGQPVAYFQGGGCDFGSHIKQQQIVFDTTFCGDWAGAVWGNGGCASRAGSCNDFVANNPSAFSDAYWAVNGLKVYQNYGSTSFDLESPPSNSSASSSSASVLKESKKERFRRHLAEHRNSGAELF</sequence>
<evidence type="ECO:0000259" key="8">
    <source>
        <dbReference type="PROSITE" id="PS51762"/>
    </source>
</evidence>
<keyword evidence="5" id="KW-0326">Glycosidase</keyword>
<feature type="region of interest" description="Disordered" evidence="6">
    <location>
        <begin position="321"/>
        <end position="344"/>
    </location>
</feature>